<proteinExistence type="predicted"/>
<dbReference type="EMBL" id="CYHF01000006">
    <property type="protein sequence ID" value="CUA98062.1"/>
    <property type="molecule type" value="Genomic_DNA"/>
</dbReference>
<organism evidence="1 2">
    <name type="scientific">Thiomonas bhubaneswarensis</name>
    <dbReference type="NCBI Taxonomy" id="339866"/>
    <lineage>
        <taxon>Bacteria</taxon>
        <taxon>Pseudomonadati</taxon>
        <taxon>Pseudomonadota</taxon>
        <taxon>Betaproteobacteria</taxon>
        <taxon>Burkholderiales</taxon>
        <taxon>Thiomonas</taxon>
    </lineage>
</organism>
<gene>
    <name evidence="1" type="ORF">Ga0061069_106195</name>
</gene>
<evidence type="ECO:0000313" key="1">
    <source>
        <dbReference type="EMBL" id="CUA98062.1"/>
    </source>
</evidence>
<sequence>MLHLLLADLPLSAPAFARLLTEPGLPATAALCRQAVVLEQEAPRDDAQAAWLTPAERWLLHALRLPGDEAEQAPWARLAALADGVSEVFPEDQPLGLLTPAHLRLGRDSLSLTDPNALDLTVDEAQQLFAAIEPLFDGAGWRLRWVTPLRWYAAHPSLREVVTAGAARAQGRNVAAWMPGGPAARPWRQLLTEVQMTWQHHPVNEAREQRGLPDVNTLWLHGCGPLPPDWCSPMRLAEPDQHLSDPALEAALRGLALRPGAGALSRLHFLDAQDILSGDPVAGLRQLDAQLAAALQQELERDAGARLTLAGEHRWRTLQIRRPHGWKFWQRTELLQLCNGL</sequence>
<dbReference type="Proteomes" id="UP000183649">
    <property type="component" value="Unassembled WGS sequence"/>
</dbReference>
<keyword evidence="2" id="KW-1185">Reference proteome</keyword>
<evidence type="ECO:0008006" key="3">
    <source>
        <dbReference type="Google" id="ProtNLM"/>
    </source>
</evidence>
<accession>A0A0K6I444</accession>
<reference evidence="2" key="1">
    <citation type="submission" date="2015-08" db="EMBL/GenBank/DDBJ databases">
        <authorList>
            <person name="Varghese N."/>
        </authorList>
    </citation>
    <scope>NUCLEOTIDE SEQUENCE [LARGE SCALE GENOMIC DNA]</scope>
    <source>
        <strain evidence="2">DSM 18181</strain>
    </source>
</reference>
<evidence type="ECO:0000313" key="2">
    <source>
        <dbReference type="Proteomes" id="UP000183649"/>
    </source>
</evidence>
<dbReference type="STRING" id="339866.GCA_001418255_01987"/>
<dbReference type="OrthoDB" id="5295974at2"/>
<protein>
    <recommendedName>
        <fullName evidence="3">Regulatory protein, RpfE type</fullName>
    </recommendedName>
</protein>
<name>A0A0K6I444_9BURK</name>
<dbReference type="AlphaFoldDB" id="A0A0K6I444"/>
<dbReference type="RefSeq" id="WP_055450917.1">
    <property type="nucleotide sequence ID" value="NZ_CYHF01000006.1"/>
</dbReference>